<evidence type="ECO:0000256" key="5">
    <source>
        <dbReference type="ARBA" id="ARBA00023136"/>
    </source>
</evidence>
<keyword evidence="4" id="KW-0653">Protein transport</keyword>
<dbReference type="InterPro" id="IPR002553">
    <property type="entry name" value="Clathrin/coatomer_adapt-like_N"/>
</dbReference>
<organism evidence="8 9">
    <name type="scientific">Cyclospora cayetanensis</name>
    <dbReference type="NCBI Taxonomy" id="88456"/>
    <lineage>
        <taxon>Eukaryota</taxon>
        <taxon>Sar</taxon>
        <taxon>Alveolata</taxon>
        <taxon>Apicomplexa</taxon>
        <taxon>Conoidasida</taxon>
        <taxon>Coccidia</taxon>
        <taxon>Eucoccidiorida</taxon>
        <taxon>Eimeriorina</taxon>
        <taxon>Eimeriidae</taxon>
        <taxon>Cyclospora</taxon>
    </lineage>
</organism>
<keyword evidence="5" id="KW-0472">Membrane</keyword>
<dbReference type="InterPro" id="IPR013041">
    <property type="entry name" value="Clathrin_app_Ig-like_sf"/>
</dbReference>
<evidence type="ECO:0000256" key="6">
    <source>
        <dbReference type="SAM" id="MobiDB-lite"/>
    </source>
</evidence>
<dbReference type="InterPro" id="IPR026739">
    <property type="entry name" value="AP_beta"/>
</dbReference>
<dbReference type="VEuPathDB" id="ToxoDB:cyc_03526"/>
<gene>
    <name evidence="8" type="ORF">cyc_03526</name>
</gene>
<evidence type="ECO:0000256" key="1">
    <source>
        <dbReference type="ARBA" id="ARBA00004308"/>
    </source>
</evidence>
<dbReference type="FunFam" id="2.60.40.1150:FF:000002">
    <property type="entry name" value="Beta-adaptin-like protein C"/>
    <property type="match status" value="1"/>
</dbReference>
<evidence type="ECO:0000313" key="9">
    <source>
        <dbReference type="Proteomes" id="UP000095192"/>
    </source>
</evidence>
<dbReference type="Gene3D" id="2.60.40.1150">
    <property type="match status" value="1"/>
</dbReference>
<dbReference type="SUPFAM" id="SSF55711">
    <property type="entry name" value="Subdomain of clathrin and coatomer appendage domain"/>
    <property type="match status" value="1"/>
</dbReference>
<accession>A0A1D3CRV1</accession>
<dbReference type="Proteomes" id="UP000095192">
    <property type="component" value="Unassembled WGS sequence"/>
</dbReference>
<dbReference type="SUPFAM" id="SSF49348">
    <property type="entry name" value="Clathrin adaptor appendage domain"/>
    <property type="match status" value="1"/>
</dbReference>
<comment type="similarity">
    <text evidence="2">Belongs to the adaptor complexes large subunit family.</text>
</comment>
<sequence length="780" mass="86013">MSESHYFQPSKRGELHELKEELHSSNKDKKKDAVKRVIAAMTVGKDVSSLFPDVVNCMQTNNIELKKLVYLYVINYAKVQPELAILAVNTFRKDSLDPNPLIRALALRTMGYIRLEAIAEYLVEPLLRCCTDPDPYVRKTAAICIAKLHDIRADMVEAEQLLDVLKKMFADSNPVVVANAVAALSEISDASGKNLLKQFFSEDESSVTKLLTALNECTEWGQVFILDALIHFDPPSPLVLSAVKVILKLLNSISNADVIQAAHRKLCPPLITLLSAEPEVQYVALRNIELIVRRRPSILANDVKVLAELREYANDVDHEMARRSIRCIGRLCMRLPGAVDRCIQALLDLLSHKAAYAVQECAVVLRDICRKYTRDYSSVVPAICEVADLMDEPEARASIVWIIGQYSQHLPDATELLSTFASSFLEEVGSVQLQILTAAVKLFMLHPKHNQQLVMQLLKTATEEADNPDVRDRALIYWRMLSRNPEAARKVVFAPKGEMSAGGDDFDDQTLTALLSSDSGPVDLLDLSESSSASMGVSKCPEPPPVVLTAETPGSRQQRGLEIRAALRKPEGGSLQLYLRATNRTGAPLSDFALQFNKNSFGLAPGGPLTLPVLAPGTSADTVLTVLPNQLNSNSPPTSPLFIQVAVKCSLDIFYFSVSYSLAEVLEERGPIHKELFRQHWQALGEAKQGSTTRQLAKPLSPQDATSLLKQQRVFLVAQRATDTYDAIYFSAVTTNNLLVLLELSMQRGSPMTKVVIRTEVAALVPLFEHLVASTLGLLA</sequence>
<evidence type="ECO:0000259" key="7">
    <source>
        <dbReference type="SMART" id="SM01020"/>
    </source>
</evidence>
<dbReference type="FunCoup" id="A0A1D3CRV1">
    <property type="interactions" value="318"/>
</dbReference>
<dbReference type="VEuPathDB" id="ToxoDB:LOC34620206"/>
<dbReference type="EMBL" id="JROU02002205">
    <property type="protein sequence ID" value="OEH73925.1"/>
    <property type="molecule type" value="Genomic_DNA"/>
</dbReference>
<keyword evidence="3" id="KW-0813">Transport</keyword>
<feature type="domain" description="Beta-adaptin appendage C-terminal subdomain" evidence="7">
    <location>
        <begin position="666"/>
        <end position="777"/>
    </location>
</feature>
<comment type="subcellular location">
    <subcellularLocation>
        <location evidence="1">Endomembrane system</location>
    </subcellularLocation>
</comment>
<dbReference type="InterPro" id="IPR012295">
    <property type="entry name" value="TBP_dom_sf"/>
</dbReference>
<name>A0A1D3CRV1_9EIME</name>
<dbReference type="PANTHER" id="PTHR11134">
    <property type="entry name" value="ADAPTOR COMPLEX SUBUNIT BETA FAMILY MEMBER"/>
    <property type="match status" value="1"/>
</dbReference>
<dbReference type="InterPro" id="IPR011989">
    <property type="entry name" value="ARM-like"/>
</dbReference>
<dbReference type="Pfam" id="PF01602">
    <property type="entry name" value="Adaptin_N"/>
    <property type="match status" value="1"/>
</dbReference>
<dbReference type="GO" id="GO:0016192">
    <property type="term" value="P:vesicle-mediated transport"/>
    <property type="evidence" value="ECO:0007669"/>
    <property type="project" value="InterPro"/>
</dbReference>
<evidence type="ECO:0000256" key="4">
    <source>
        <dbReference type="ARBA" id="ARBA00022927"/>
    </source>
</evidence>
<dbReference type="AlphaFoldDB" id="A0A1D3CRV1"/>
<dbReference type="SUPFAM" id="SSF48371">
    <property type="entry name" value="ARM repeat"/>
    <property type="match status" value="1"/>
</dbReference>
<feature type="region of interest" description="Disordered" evidence="6">
    <location>
        <begin position="1"/>
        <end position="28"/>
    </location>
</feature>
<evidence type="ECO:0000256" key="3">
    <source>
        <dbReference type="ARBA" id="ARBA00022448"/>
    </source>
</evidence>
<dbReference type="Gene3D" id="1.25.10.10">
    <property type="entry name" value="Leucine-rich Repeat Variant"/>
    <property type="match status" value="2"/>
</dbReference>
<reference evidence="8 9" key="1">
    <citation type="journal article" date="2016" name="BMC Genomics">
        <title>Comparative genomics reveals Cyclospora cayetanensis possesses coccidia-like metabolism and invasion components but unique surface antigens.</title>
        <authorList>
            <person name="Liu S."/>
            <person name="Wang L."/>
            <person name="Zheng H."/>
            <person name="Xu Z."/>
            <person name="Roellig D.M."/>
            <person name="Li N."/>
            <person name="Frace M.A."/>
            <person name="Tang K."/>
            <person name="Arrowood M.J."/>
            <person name="Moss D.M."/>
            <person name="Zhang L."/>
            <person name="Feng Y."/>
            <person name="Xiao L."/>
        </authorList>
    </citation>
    <scope>NUCLEOTIDE SEQUENCE [LARGE SCALE GENOMIC DNA]</scope>
    <source>
        <strain evidence="8 9">CHN_HEN01</strain>
    </source>
</reference>
<dbReference type="GO" id="GO:0012505">
    <property type="term" value="C:endomembrane system"/>
    <property type="evidence" value="ECO:0007669"/>
    <property type="project" value="UniProtKB-SubCell"/>
</dbReference>
<dbReference type="InterPro" id="IPR013037">
    <property type="entry name" value="Clathrin_b-adaptin_app_Ig-like"/>
</dbReference>
<dbReference type="Gene3D" id="3.30.310.10">
    <property type="entry name" value="TATA-Binding Protein"/>
    <property type="match status" value="1"/>
</dbReference>
<dbReference type="InParanoid" id="A0A1D3CRV1"/>
<dbReference type="SMART" id="SM01020">
    <property type="entry name" value="B2-adapt-app_C"/>
    <property type="match status" value="1"/>
</dbReference>
<dbReference type="GO" id="GO:0006886">
    <property type="term" value="P:intracellular protein transport"/>
    <property type="evidence" value="ECO:0007669"/>
    <property type="project" value="InterPro"/>
</dbReference>
<feature type="compositionally biased region" description="Basic and acidic residues" evidence="6">
    <location>
        <begin position="11"/>
        <end position="28"/>
    </location>
</feature>
<dbReference type="InterPro" id="IPR015151">
    <property type="entry name" value="B-adaptin_app_sub_C"/>
</dbReference>
<dbReference type="InterPro" id="IPR016024">
    <property type="entry name" value="ARM-type_fold"/>
</dbReference>
<protein>
    <submittedName>
        <fullName evidence="8">Beta adaptin protein</fullName>
    </submittedName>
</protein>
<dbReference type="GO" id="GO:0030131">
    <property type="term" value="C:clathrin adaptor complex"/>
    <property type="evidence" value="ECO:0007669"/>
    <property type="project" value="InterPro"/>
</dbReference>
<proteinExistence type="inferred from homology"/>
<dbReference type="InterPro" id="IPR009028">
    <property type="entry name" value="Coatomer/calthrin_app_sub_C"/>
</dbReference>
<keyword evidence="9" id="KW-1185">Reference proteome</keyword>
<dbReference type="Pfam" id="PF09066">
    <property type="entry name" value="B2-adapt-app_C"/>
    <property type="match status" value="1"/>
</dbReference>
<comment type="caution">
    <text evidence="8">The sequence shown here is derived from an EMBL/GenBank/DDBJ whole genome shotgun (WGS) entry which is preliminary data.</text>
</comment>
<evidence type="ECO:0000256" key="2">
    <source>
        <dbReference type="ARBA" id="ARBA00006613"/>
    </source>
</evidence>
<evidence type="ECO:0000313" key="8">
    <source>
        <dbReference type="EMBL" id="OEH73925.1"/>
    </source>
</evidence>